<dbReference type="InterPro" id="IPR002423">
    <property type="entry name" value="Cpn60/GroEL/TCP-1"/>
</dbReference>
<comment type="similarity">
    <text evidence="1 5">Belongs to the chaperonin (HSP60) family.</text>
</comment>
<evidence type="ECO:0000256" key="2">
    <source>
        <dbReference type="ARBA" id="ARBA00022741"/>
    </source>
</evidence>
<keyword evidence="7" id="KW-1185">Reference proteome</keyword>
<comment type="caution">
    <text evidence="6">The sequence shown here is derived from an EMBL/GenBank/DDBJ whole genome shotgun (WGS) entry which is preliminary data.</text>
</comment>
<dbReference type="PRINTS" id="PR00298">
    <property type="entry name" value="CHAPERONIN60"/>
</dbReference>
<dbReference type="Gene3D" id="3.30.260.10">
    <property type="entry name" value="TCP-1-like chaperonin intermediate domain"/>
    <property type="match status" value="1"/>
</dbReference>
<dbReference type="GO" id="GO:0140662">
    <property type="term" value="F:ATP-dependent protein folding chaperone"/>
    <property type="evidence" value="ECO:0007669"/>
    <property type="project" value="InterPro"/>
</dbReference>
<evidence type="ECO:0000256" key="5">
    <source>
        <dbReference type="RuleBase" id="RU000418"/>
    </source>
</evidence>
<dbReference type="InterPro" id="IPR027410">
    <property type="entry name" value="TCP-1-like_intermed_sf"/>
</dbReference>
<evidence type="ECO:0000313" key="7">
    <source>
        <dbReference type="Proteomes" id="UP000233551"/>
    </source>
</evidence>
<dbReference type="Pfam" id="PF00118">
    <property type="entry name" value="Cpn60_TCP1"/>
    <property type="match status" value="1"/>
</dbReference>
<dbReference type="AlphaFoldDB" id="A0A2I0IKH0"/>
<evidence type="ECO:0000256" key="4">
    <source>
        <dbReference type="ARBA" id="ARBA00023186"/>
    </source>
</evidence>
<accession>A0A2I0IKH0</accession>
<organism evidence="6 7">
    <name type="scientific">Punica granatum</name>
    <name type="common">Pomegranate</name>
    <dbReference type="NCBI Taxonomy" id="22663"/>
    <lineage>
        <taxon>Eukaryota</taxon>
        <taxon>Viridiplantae</taxon>
        <taxon>Streptophyta</taxon>
        <taxon>Embryophyta</taxon>
        <taxon>Tracheophyta</taxon>
        <taxon>Spermatophyta</taxon>
        <taxon>Magnoliopsida</taxon>
        <taxon>eudicotyledons</taxon>
        <taxon>Gunneridae</taxon>
        <taxon>Pentapetalae</taxon>
        <taxon>rosids</taxon>
        <taxon>malvids</taxon>
        <taxon>Myrtales</taxon>
        <taxon>Lythraceae</taxon>
        <taxon>Punica</taxon>
    </lineage>
</organism>
<evidence type="ECO:0000256" key="1">
    <source>
        <dbReference type="ARBA" id="ARBA00006607"/>
    </source>
</evidence>
<feature type="non-terminal residue" evidence="6">
    <location>
        <position position="1"/>
    </location>
</feature>
<dbReference type="EMBL" id="PGOL01002931">
    <property type="protein sequence ID" value="PKI44200.1"/>
    <property type="molecule type" value="Genomic_DNA"/>
</dbReference>
<dbReference type="InterPro" id="IPR018370">
    <property type="entry name" value="Chaperonin_Cpn60_CS"/>
</dbReference>
<dbReference type="Gene3D" id="3.50.7.10">
    <property type="entry name" value="GroEL"/>
    <property type="match status" value="1"/>
</dbReference>
<dbReference type="PANTHER" id="PTHR45633">
    <property type="entry name" value="60 KDA HEAT SHOCK PROTEIN, MITOCHONDRIAL"/>
    <property type="match status" value="1"/>
</dbReference>
<dbReference type="Gene3D" id="1.10.560.10">
    <property type="entry name" value="GroEL-like equatorial domain"/>
    <property type="match status" value="1"/>
</dbReference>
<dbReference type="GO" id="GO:0042026">
    <property type="term" value="P:protein refolding"/>
    <property type="evidence" value="ECO:0007669"/>
    <property type="project" value="InterPro"/>
</dbReference>
<dbReference type="PROSITE" id="PS00296">
    <property type="entry name" value="CHAPERONINS_CPN60"/>
    <property type="match status" value="1"/>
</dbReference>
<dbReference type="InterPro" id="IPR027413">
    <property type="entry name" value="GROEL-like_equatorial_sf"/>
</dbReference>
<protein>
    <submittedName>
        <fullName evidence="6">Uncharacterized protein</fullName>
    </submittedName>
</protein>
<dbReference type="STRING" id="22663.A0A2I0IKH0"/>
<keyword evidence="4" id="KW-0143">Chaperone</keyword>
<dbReference type="SUPFAM" id="SSF52029">
    <property type="entry name" value="GroEL apical domain-like"/>
    <property type="match status" value="1"/>
</dbReference>
<dbReference type="SUPFAM" id="SSF48592">
    <property type="entry name" value="GroEL equatorial domain-like"/>
    <property type="match status" value="1"/>
</dbReference>
<sequence>VISKDHGITLDKVRAEMLGAAKKVTVSLDDTIILHGEGDKKLIEERCEQLRTAIEKSASMFDKEKAQERLSRLSGGVAVFKVGGASEAEVGERKDRVTDALNATRAAVEEGIVPGGGVSLLYATKVLQNLQTQNENQKRGVEIIEKALKAPVLTIASNAGFDGALVVGKLLEQDNHHLGFDAAKGEYVDMVKAGIVDPLKVVRTALADAASVSLLLATTEAVVVENADVKSKLPSRMPQMDDMDY</sequence>
<evidence type="ECO:0000313" key="6">
    <source>
        <dbReference type="EMBL" id="PKI44200.1"/>
    </source>
</evidence>
<evidence type="ECO:0000256" key="3">
    <source>
        <dbReference type="ARBA" id="ARBA00022840"/>
    </source>
</evidence>
<dbReference type="Proteomes" id="UP000233551">
    <property type="component" value="Unassembled WGS sequence"/>
</dbReference>
<proteinExistence type="inferred from homology"/>
<keyword evidence="3" id="KW-0067">ATP-binding</keyword>
<dbReference type="InterPro" id="IPR001844">
    <property type="entry name" value="Cpn60/GroEL"/>
</dbReference>
<keyword evidence="2" id="KW-0547">Nucleotide-binding</keyword>
<reference evidence="6 7" key="1">
    <citation type="submission" date="2017-11" db="EMBL/GenBank/DDBJ databases">
        <title>De-novo sequencing of pomegranate (Punica granatum L.) genome.</title>
        <authorList>
            <person name="Akparov Z."/>
            <person name="Amiraslanov A."/>
            <person name="Hajiyeva S."/>
            <person name="Abbasov M."/>
            <person name="Kaur K."/>
            <person name="Hamwieh A."/>
            <person name="Solovyev V."/>
            <person name="Salamov A."/>
            <person name="Braich B."/>
            <person name="Kosarev P."/>
            <person name="Mahmoud A."/>
            <person name="Hajiyev E."/>
            <person name="Babayeva S."/>
            <person name="Izzatullayeva V."/>
            <person name="Mammadov A."/>
            <person name="Mammadov A."/>
            <person name="Sharifova S."/>
            <person name="Ojaghi J."/>
            <person name="Eynullazada K."/>
            <person name="Bayramov B."/>
            <person name="Abdulazimova A."/>
            <person name="Shahmuradov I."/>
        </authorList>
    </citation>
    <scope>NUCLEOTIDE SEQUENCE [LARGE SCALE GENOMIC DNA]</scope>
    <source>
        <strain evidence="7">cv. AG2017</strain>
        <tissue evidence="6">Leaf</tissue>
    </source>
</reference>
<name>A0A2I0IKH0_PUNGR</name>
<gene>
    <name evidence="6" type="ORF">CRG98_035408</name>
</gene>
<dbReference type="GO" id="GO:0005524">
    <property type="term" value="F:ATP binding"/>
    <property type="evidence" value="ECO:0007669"/>
    <property type="project" value="UniProtKB-KW"/>
</dbReference>
<dbReference type="InterPro" id="IPR027409">
    <property type="entry name" value="GroEL-like_apical_dom_sf"/>
</dbReference>